<reference evidence="3" key="1">
    <citation type="journal article" date="2017" name="Nat. Ecol. Evol.">
        <title>Genome expansion and lineage-specific genetic innovations in the forest pathogenic fungi Armillaria.</title>
        <authorList>
            <person name="Sipos G."/>
            <person name="Prasanna A.N."/>
            <person name="Walter M.C."/>
            <person name="O'Connor E."/>
            <person name="Balint B."/>
            <person name="Krizsan K."/>
            <person name="Kiss B."/>
            <person name="Hess J."/>
            <person name="Varga T."/>
            <person name="Slot J."/>
            <person name="Riley R."/>
            <person name="Boka B."/>
            <person name="Rigling D."/>
            <person name="Barry K."/>
            <person name="Lee J."/>
            <person name="Mihaltcheva S."/>
            <person name="LaButti K."/>
            <person name="Lipzen A."/>
            <person name="Waldron R."/>
            <person name="Moloney N.M."/>
            <person name="Sperisen C."/>
            <person name="Kredics L."/>
            <person name="Vagvoelgyi C."/>
            <person name="Patrignani A."/>
            <person name="Fitzpatrick D."/>
            <person name="Nagy I."/>
            <person name="Doyle S."/>
            <person name="Anderson J.B."/>
            <person name="Grigoriev I.V."/>
            <person name="Gueldener U."/>
            <person name="Muensterkoetter M."/>
            <person name="Nagy L.G."/>
        </authorList>
    </citation>
    <scope>NUCLEOTIDE SEQUENCE [LARGE SCALE GENOMIC DNA]</scope>
    <source>
        <strain evidence="3">28-4</strain>
    </source>
</reference>
<sequence>MKRHSEGASVDIVPRSHFTLCQVITDGPGYSLQKAEMRSGKIATIKVFTGCKAKLIWEEAVKFDLKVMHPNLPHLIGTSSSDSERPFSVYDLDIKDRVEGVVQSWMRQDVDEIMYMCAIMIRDISSALNNLSEQARLFDLGAEGFDILWDTRGRVVLAAHPEVASSSTTLVSPEDHTSRPLRVMDNICVNIFRSVNHIRYDDNPIRISSSIREHEETISPVSSPQPLNSTVIQPRRELFWQAAVGSVTDLRKITQQYGSFVRRDMCHRRPVRRFYATSESTTNHQCNGYQREELILAHAILDNKVVVHATPCFDEICVVCGKHISKRDHTASNNYSSITTDTEDSVDVDDEDDEDGLGGSRPTTPGSETSTQHLPIKLHTGTRSWQLLRAKIQAYLHGVSIVPDVYQEKDNIVLDNLVFF</sequence>
<keyword evidence="3" id="KW-1185">Reference proteome</keyword>
<name>A0A2H3B0X8_9AGAR</name>
<evidence type="ECO:0000313" key="3">
    <source>
        <dbReference type="Proteomes" id="UP000218334"/>
    </source>
</evidence>
<feature type="compositionally biased region" description="Acidic residues" evidence="1">
    <location>
        <begin position="341"/>
        <end position="356"/>
    </location>
</feature>
<protein>
    <submittedName>
        <fullName evidence="2">Uncharacterized protein</fullName>
    </submittedName>
</protein>
<feature type="compositionally biased region" description="Polar residues" evidence="1">
    <location>
        <begin position="361"/>
        <end position="373"/>
    </location>
</feature>
<feature type="region of interest" description="Disordered" evidence="1">
    <location>
        <begin position="331"/>
        <end position="375"/>
    </location>
</feature>
<dbReference type="AlphaFoldDB" id="A0A2H3B0X8"/>
<dbReference type="Proteomes" id="UP000218334">
    <property type="component" value="Unassembled WGS sequence"/>
</dbReference>
<organism evidence="2 3">
    <name type="scientific">Armillaria solidipes</name>
    <dbReference type="NCBI Taxonomy" id="1076256"/>
    <lineage>
        <taxon>Eukaryota</taxon>
        <taxon>Fungi</taxon>
        <taxon>Dikarya</taxon>
        <taxon>Basidiomycota</taxon>
        <taxon>Agaricomycotina</taxon>
        <taxon>Agaricomycetes</taxon>
        <taxon>Agaricomycetidae</taxon>
        <taxon>Agaricales</taxon>
        <taxon>Marasmiineae</taxon>
        <taxon>Physalacriaceae</taxon>
        <taxon>Armillaria</taxon>
    </lineage>
</organism>
<evidence type="ECO:0000256" key="1">
    <source>
        <dbReference type="SAM" id="MobiDB-lite"/>
    </source>
</evidence>
<dbReference type="STRING" id="1076256.A0A2H3B0X8"/>
<gene>
    <name evidence="2" type="ORF">ARMSODRAFT_465939</name>
</gene>
<proteinExistence type="predicted"/>
<evidence type="ECO:0000313" key="2">
    <source>
        <dbReference type="EMBL" id="PBK64525.1"/>
    </source>
</evidence>
<dbReference type="EMBL" id="KZ293451">
    <property type="protein sequence ID" value="PBK64525.1"/>
    <property type="molecule type" value="Genomic_DNA"/>
</dbReference>
<accession>A0A2H3B0X8</accession>